<feature type="compositionally biased region" description="Basic residues" evidence="1">
    <location>
        <begin position="235"/>
        <end position="246"/>
    </location>
</feature>
<feature type="compositionally biased region" description="Low complexity" evidence="1">
    <location>
        <begin position="89"/>
        <end position="103"/>
    </location>
</feature>
<dbReference type="PANTHER" id="PTHR38926:SF5">
    <property type="entry name" value="F-BOX AND LEUCINE-RICH REPEAT PROTEIN 6"/>
    <property type="match status" value="1"/>
</dbReference>
<reference evidence="3" key="1">
    <citation type="submission" date="2019-08" db="EMBL/GenBank/DDBJ databases">
        <title>The genome of the North American firefly Photinus pyralis.</title>
        <authorList>
            <consortium name="Photinus pyralis genome working group"/>
            <person name="Fallon T.R."/>
            <person name="Sander Lower S.E."/>
            <person name="Weng J.-K."/>
        </authorList>
    </citation>
    <scope>NUCLEOTIDE SEQUENCE</scope>
    <source>
        <strain evidence="3">TRF0915ILg1</strain>
        <tissue evidence="3">Whole body</tissue>
    </source>
</reference>
<dbReference type="InterPro" id="IPR001810">
    <property type="entry name" value="F-box_dom"/>
</dbReference>
<feature type="domain" description="F-box" evidence="2">
    <location>
        <begin position="282"/>
        <end position="333"/>
    </location>
</feature>
<proteinExistence type="predicted"/>
<accession>A0A8K0D3N7</accession>
<gene>
    <name evidence="3" type="ORF">ILUMI_07308</name>
</gene>
<comment type="caution">
    <text evidence="3">The sequence shown here is derived from an EMBL/GenBank/DDBJ whole genome shotgun (WGS) entry which is preliminary data.</text>
</comment>
<feature type="compositionally biased region" description="Polar residues" evidence="1">
    <location>
        <begin position="714"/>
        <end position="724"/>
    </location>
</feature>
<dbReference type="InterPro" id="IPR047922">
    <property type="entry name" value="FBXL6_F-box"/>
</dbReference>
<dbReference type="PROSITE" id="PS50181">
    <property type="entry name" value="FBOX"/>
    <property type="match status" value="1"/>
</dbReference>
<evidence type="ECO:0000256" key="1">
    <source>
        <dbReference type="SAM" id="MobiDB-lite"/>
    </source>
</evidence>
<sequence>MVDTTISENETVQKLNNAYPKVSTSYKTFLHNQSNFEVKNYNCLDTNGDLMHSDCDILPNNNVCTNMELSHCYVDGDCSSSMQKREMASSSSRSNSPYGESSSEAPSQACDTHSVHPADTTATGDYMLESQQHLIGDFSNLNKQHLSDDTREERLFSSNSVDVSNGAFTSSNHKIHKSPNNRKKLGMGTGTRTSRGRPRKALVAMYHSQISGDKNAIKIRIKKSNLTAQVQLPPNKKKSGRRKRHKMNSDTDTSDHESRRKRNKSHVEAESDVTSTQEPIEQSQWAHMPHDILHRIFQTVCAQEGCLPLLVRLCQVCRHWRDVALSPLLWRNIDLNWVRERLRTDLKLHWLIQNRLMSCQDLNLGEWKVRNIQLALEALSEHCPELRGLTLSGWKGLNADHLKYLTTEFGKLERLDLSSINNTSAINAQPLVSLAQTMNSRLTHLVLAHNKLAGFTQIMAAIAANCPNLQLLDISNIRTFAHNTALLHIEKLQTGCPKLRVLRITNSQVWLAPISLSNQVASPGFPMLEELSLAGIEDDQITARSIDDDGIERILKCSNKLRLLDVRGCIRLTDSGLVRVPAWDLEHLFLSACYVTRTPNSGLELIVQKWSHSLLEVDLAWSTATSSLDAAVFVLAEKGSDSRLRVLNLCGSSVSLDPVKAVLTKCPKLHSINLQSCRALPRGIKRLYTGEAVAELRQSLQDKPKTENEEADPEQTSSERPLSV</sequence>
<organism evidence="3 4">
    <name type="scientific">Ignelater luminosus</name>
    <name type="common">Cucubano</name>
    <name type="synonym">Pyrophorus luminosus</name>
    <dbReference type="NCBI Taxonomy" id="2038154"/>
    <lineage>
        <taxon>Eukaryota</taxon>
        <taxon>Metazoa</taxon>
        <taxon>Ecdysozoa</taxon>
        <taxon>Arthropoda</taxon>
        <taxon>Hexapoda</taxon>
        <taxon>Insecta</taxon>
        <taxon>Pterygota</taxon>
        <taxon>Neoptera</taxon>
        <taxon>Endopterygota</taxon>
        <taxon>Coleoptera</taxon>
        <taxon>Polyphaga</taxon>
        <taxon>Elateriformia</taxon>
        <taxon>Elateroidea</taxon>
        <taxon>Elateridae</taxon>
        <taxon>Agrypninae</taxon>
        <taxon>Pyrophorini</taxon>
        <taxon>Ignelater</taxon>
    </lineage>
</organism>
<dbReference type="InterPro" id="IPR036047">
    <property type="entry name" value="F-box-like_dom_sf"/>
</dbReference>
<feature type="compositionally biased region" description="Basic and acidic residues" evidence="1">
    <location>
        <begin position="247"/>
        <end position="258"/>
    </location>
</feature>
<dbReference type="OrthoDB" id="3134645at2759"/>
<feature type="region of interest" description="Disordered" evidence="1">
    <location>
        <begin position="166"/>
        <end position="197"/>
    </location>
</feature>
<dbReference type="AlphaFoldDB" id="A0A8K0D3N7"/>
<keyword evidence="4" id="KW-1185">Reference proteome</keyword>
<evidence type="ECO:0000313" key="4">
    <source>
        <dbReference type="Proteomes" id="UP000801492"/>
    </source>
</evidence>
<dbReference type="Gene3D" id="1.20.1280.50">
    <property type="match status" value="1"/>
</dbReference>
<dbReference type="Pfam" id="PF12937">
    <property type="entry name" value="F-box-like"/>
    <property type="match status" value="1"/>
</dbReference>
<dbReference type="Gene3D" id="3.80.10.10">
    <property type="entry name" value="Ribonuclease Inhibitor"/>
    <property type="match status" value="1"/>
</dbReference>
<evidence type="ECO:0000313" key="3">
    <source>
        <dbReference type="EMBL" id="KAF2898850.1"/>
    </source>
</evidence>
<dbReference type="FunFam" id="3.80.10.10:FF:000487">
    <property type="entry name" value="F-box and leucine-rich repeat protein 6"/>
    <property type="match status" value="1"/>
</dbReference>
<dbReference type="GO" id="GO:0019005">
    <property type="term" value="C:SCF ubiquitin ligase complex"/>
    <property type="evidence" value="ECO:0007669"/>
    <property type="project" value="InterPro"/>
</dbReference>
<dbReference type="PANTHER" id="PTHR38926">
    <property type="entry name" value="F-BOX DOMAIN CONTAINING PROTEIN, EXPRESSED"/>
    <property type="match status" value="1"/>
</dbReference>
<name>A0A8K0D3N7_IGNLU</name>
<feature type="region of interest" description="Disordered" evidence="1">
    <location>
        <begin position="84"/>
        <end position="121"/>
    </location>
</feature>
<evidence type="ECO:0000259" key="2">
    <source>
        <dbReference type="PROSITE" id="PS50181"/>
    </source>
</evidence>
<feature type="compositionally biased region" description="Basic residues" evidence="1">
    <location>
        <begin position="173"/>
        <end position="185"/>
    </location>
</feature>
<feature type="compositionally biased region" description="Polar residues" evidence="1">
    <location>
        <begin position="272"/>
        <end position="281"/>
    </location>
</feature>
<dbReference type="Proteomes" id="UP000801492">
    <property type="component" value="Unassembled WGS sequence"/>
</dbReference>
<dbReference type="CDD" id="cd22119">
    <property type="entry name" value="F-box_FBXL6"/>
    <property type="match status" value="1"/>
</dbReference>
<dbReference type="EMBL" id="VTPC01003218">
    <property type="protein sequence ID" value="KAF2898850.1"/>
    <property type="molecule type" value="Genomic_DNA"/>
</dbReference>
<dbReference type="SMART" id="SM00256">
    <property type="entry name" value="FBOX"/>
    <property type="match status" value="1"/>
</dbReference>
<feature type="region of interest" description="Disordered" evidence="1">
    <location>
        <begin position="698"/>
        <end position="724"/>
    </location>
</feature>
<dbReference type="SUPFAM" id="SSF81383">
    <property type="entry name" value="F-box domain"/>
    <property type="match status" value="1"/>
</dbReference>
<dbReference type="InterPro" id="IPR032675">
    <property type="entry name" value="LRR_dom_sf"/>
</dbReference>
<protein>
    <recommendedName>
        <fullName evidence="2">F-box domain-containing protein</fullName>
    </recommendedName>
</protein>
<feature type="region of interest" description="Disordered" evidence="1">
    <location>
        <begin position="224"/>
        <end position="281"/>
    </location>
</feature>
<dbReference type="SUPFAM" id="SSF52047">
    <property type="entry name" value="RNI-like"/>
    <property type="match status" value="1"/>
</dbReference>